<feature type="domain" description="ABM" evidence="1">
    <location>
        <begin position="67"/>
        <end position="154"/>
    </location>
</feature>
<keyword evidence="2" id="KW-0503">Monooxygenase</keyword>
<protein>
    <submittedName>
        <fullName evidence="2">Antibiotic biosynthesis monooxygenase family protein</fullName>
        <ecNumber evidence="2">1.14.-.-</ecNumber>
    </submittedName>
</protein>
<dbReference type="RefSeq" id="WP_377930349.1">
    <property type="nucleotide sequence ID" value="NZ_JBHUEM010000052.1"/>
</dbReference>
<evidence type="ECO:0000313" key="2">
    <source>
        <dbReference type="EMBL" id="MFD1739127.1"/>
    </source>
</evidence>
<evidence type="ECO:0000313" key="3">
    <source>
        <dbReference type="Proteomes" id="UP001597214"/>
    </source>
</evidence>
<dbReference type="PANTHER" id="PTHR34474">
    <property type="entry name" value="SIGNAL TRANSDUCTION PROTEIN TRAP"/>
    <property type="match status" value="1"/>
</dbReference>
<dbReference type="Gene3D" id="3.30.70.100">
    <property type="match status" value="1"/>
</dbReference>
<dbReference type="EMBL" id="JBHUEM010000052">
    <property type="protein sequence ID" value="MFD1739127.1"/>
    <property type="molecule type" value="Genomic_DNA"/>
</dbReference>
<accession>A0ABW4LVD9</accession>
<dbReference type="Proteomes" id="UP001597214">
    <property type="component" value="Unassembled WGS sequence"/>
</dbReference>
<reference evidence="3" key="1">
    <citation type="journal article" date="2019" name="Int. J. Syst. Evol. Microbiol.">
        <title>The Global Catalogue of Microorganisms (GCM) 10K type strain sequencing project: providing services to taxonomists for standard genome sequencing and annotation.</title>
        <authorList>
            <consortium name="The Broad Institute Genomics Platform"/>
            <consortium name="The Broad Institute Genome Sequencing Center for Infectious Disease"/>
            <person name="Wu L."/>
            <person name="Ma J."/>
        </authorList>
    </citation>
    <scope>NUCLEOTIDE SEQUENCE [LARGE SCALE GENOMIC DNA]</scope>
    <source>
        <strain evidence="3">CCUG 49339</strain>
    </source>
</reference>
<gene>
    <name evidence="2" type="ORF">ACFSCX_21690</name>
</gene>
<keyword evidence="3" id="KW-1185">Reference proteome</keyword>
<name>A0ABW4LVD9_9BACI</name>
<keyword evidence="2" id="KW-0560">Oxidoreductase</keyword>
<sequence length="168" mass="19503">MNLYITYGTYEFLSRIKDQYENETMLLLTGEEDRAMLLHEGKGETVFKEGNTYEILDQAGDFNSAGFAVLNNIPVSDEGRSIFEYRFSQRAKQIENEPGFNAIRVLRPKNNDTYIIVTLWDDEQSFLNWQTSKAYENTHRTRGTSEGIDQPSIFPRPSYVTKYTVIKE</sequence>
<dbReference type="InterPro" id="IPR011008">
    <property type="entry name" value="Dimeric_a/b-barrel"/>
</dbReference>
<dbReference type="GO" id="GO:0004497">
    <property type="term" value="F:monooxygenase activity"/>
    <property type="evidence" value="ECO:0007669"/>
    <property type="project" value="UniProtKB-KW"/>
</dbReference>
<dbReference type="Pfam" id="PF03992">
    <property type="entry name" value="ABM"/>
    <property type="match status" value="1"/>
</dbReference>
<dbReference type="PROSITE" id="PS51725">
    <property type="entry name" value="ABM"/>
    <property type="match status" value="1"/>
</dbReference>
<dbReference type="InterPro" id="IPR050404">
    <property type="entry name" value="Heme-degrading_MO"/>
</dbReference>
<comment type="caution">
    <text evidence="2">The sequence shown here is derived from an EMBL/GenBank/DDBJ whole genome shotgun (WGS) entry which is preliminary data.</text>
</comment>
<dbReference type="EC" id="1.14.-.-" evidence="2"/>
<dbReference type="InterPro" id="IPR007138">
    <property type="entry name" value="ABM_dom"/>
</dbReference>
<organism evidence="2 3">
    <name type="scientific">Bacillus salitolerans</name>
    <dbReference type="NCBI Taxonomy" id="1437434"/>
    <lineage>
        <taxon>Bacteria</taxon>
        <taxon>Bacillati</taxon>
        <taxon>Bacillota</taxon>
        <taxon>Bacilli</taxon>
        <taxon>Bacillales</taxon>
        <taxon>Bacillaceae</taxon>
        <taxon>Bacillus</taxon>
    </lineage>
</organism>
<dbReference type="SUPFAM" id="SSF54909">
    <property type="entry name" value="Dimeric alpha+beta barrel"/>
    <property type="match status" value="1"/>
</dbReference>
<evidence type="ECO:0000259" key="1">
    <source>
        <dbReference type="PROSITE" id="PS51725"/>
    </source>
</evidence>
<proteinExistence type="predicted"/>
<dbReference type="PANTHER" id="PTHR34474:SF2">
    <property type="entry name" value="SIGNAL TRANSDUCTION PROTEIN TRAP"/>
    <property type="match status" value="1"/>
</dbReference>